<dbReference type="Proteomes" id="UP000326950">
    <property type="component" value="Unassembled WGS sequence"/>
</dbReference>
<evidence type="ECO:0000313" key="2">
    <source>
        <dbReference type="Proteomes" id="UP000326950"/>
    </source>
</evidence>
<evidence type="ECO:0000313" key="1">
    <source>
        <dbReference type="EMBL" id="KAE8167682.1"/>
    </source>
</evidence>
<dbReference type="Gene3D" id="2.120.10.70">
    <property type="entry name" value="Fucose-specific lectin"/>
    <property type="match status" value="1"/>
</dbReference>
<accession>A0A5N6V9Q6</accession>
<organism evidence="1 2">
    <name type="scientific">Aspergillus tamarii</name>
    <dbReference type="NCBI Taxonomy" id="41984"/>
    <lineage>
        <taxon>Eukaryota</taxon>
        <taxon>Fungi</taxon>
        <taxon>Dikarya</taxon>
        <taxon>Ascomycota</taxon>
        <taxon>Pezizomycotina</taxon>
        <taxon>Eurotiomycetes</taxon>
        <taxon>Eurotiomycetidae</taxon>
        <taxon>Eurotiales</taxon>
        <taxon>Aspergillaceae</taxon>
        <taxon>Aspergillus</taxon>
        <taxon>Aspergillus subgen. Circumdati</taxon>
    </lineage>
</organism>
<proteinExistence type="predicted"/>
<sequence length="322" mass="34796">MSSLLNTALAAVTTNGKDGFLYYQNGQDILEAHSESGSSWTAKASTVTSNAASGGSALTAYYVEHDADFQNKSTIHVVYLDRSAKVADRVKVLSEGTWKDGKVDGISTNPASISRITGGAFNGSGWNPDGSQWAYFNTSDLPFTSLLGMLLTSKRPNGNQLQITEIRRTPRSPWNTETVLPENTLALPGTNLASSIVKGTIDLYYQDHQQNVNHWVSQDSQWHDKKVLIPASEVGNSTPLASLNNGKKHVFYADRSSPPKIKDRIDGNTVDVAPFYPGTHLTAVSINGKVTLFYKSLNPVGAIATKIYDGSSWKDGDIVVPA</sequence>
<keyword evidence="2" id="KW-1185">Reference proteome</keyword>
<dbReference type="AlphaFoldDB" id="A0A5N6V9Q6"/>
<dbReference type="SUPFAM" id="SSF89372">
    <property type="entry name" value="Fucose-specific lectin"/>
    <property type="match status" value="1"/>
</dbReference>
<protein>
    <recommendedName>
        <fullName evidence="3">Fucose-specific lectin</fullName>
    </recommendedName>
</protein>
<reference evidence="1 2" key="1">
    <citation type="submission" date="2019-04" db="EMBL/GenBank/DDBJ databases">
        <title>Friends and foes A comparative genomics study of 23 Aspergillus species from section Flavi.</title>
        <authorList>
            <consortium name="DOE Joint Genome Institute"/>
            <person name="Kjaerbolling I."/>
            <person name="Vesth T."/>
            <person name="Frisvad J.C."/>
            <person name="Nybo J.L."/>
            <person name="Theobald S."/>
            <person name="Kildgaard S."/>
            <person name="Isbrandt T."/>
            <person name="Kuo A."/>
            <person name="Sato A."/>
            <person name="Lyhne E.K."/>
            <person name="Kogle M.E."/>
            <person name="Wiebenga A."/>
            <person name="Kun R.S."/>
            <person name="Lubbers R.J."/>
            <person name="Makela M.R."/>
            <person name="Barry K."/>
            <person name="Chovatia M."/>
            <person name="Clum A."/>
            <person name="Daum C."/>
            <person name="Haridas S."/>
            <person name="He G."/>
            <person name="LaButti K."/>
            <person name="Lipzen A."/>
            <person name="Mondo S."/>
            <person name="Riley R."/>
            <person name="Salamov A."/>
            <person name="Simmons B.A."/>
            <person name="Magnuson J.K."/>
            <person name="Henrissat B."/>
            <person name="Mortensen U.H."/>
            <person name="Larsen T.O."/>
            <person name="Devries R.P."/>
            <person name="Grigoriev I.V."/>
            <person name="Machida M."/>
            <person name="Baker S.E."/>
            <person name="Andersen M.R."/>
        </authorList>
    </citation>
    <scope>NUCLEOTIDE SEQUENCE [LARGE SCALE GENOMIC DNA]</scope>
    <source>
        <strain evidence="1 2">CBS 117626</strain>
    </source>
</reference>
<dbReference type="EMBL" id="ML738588">
    <property type="protein sequence ID" value="KAE8167682.1"/>
    <property type="molecule type" value="Genomic_DNA"/>
</dbReference>
<gene>
    <name evidence="1" type="ORF">BDV40DRAFT_312130</name>
</gene>
<dbReference type="OrthoDB" id="3446576at2759"/>
<name>A0A5N6V9Q6_ASPTM</name>
<evidence type="ECO:0008006" key="3">
    <source>
        <dbReference type="Google" id="ProtNLM"/>
    </source>
</evidence>